<keyword evidence="2 3" id="KW-0238">DNA-binding</keyword>
<reference evidence="6 7" key="1">
    <citation type="journal article" date="2019" name="J. Hered.">
        <title>An Improved Genome Assembly for Drosophila navojoa, the Basal Species in the mojavensis Cluster.</title>
        <authorList>
            <person name="Vanderlinde T."/>
            <person name="Dupim E.G."/>
            <person name="Nazario-Yepiz N.O."/>
            <person name="Carvalho A.B."/>
        </authorList>
    </citation>
    <scope>NUCLEOTIDE SEQUENCE [LARGE SCALE GENOMIC DNA]</scope>
    <source>
        <strain evidence="6">Navoj_Jal97</strain>
        <tissue evidence="6">Whole organism</tissue>
    </source>
</reference>
<sequence length="396" mass="44807">MSMDTAPVFQSSFSIRSLLSSTQLEEESGQQIDVEIEAQTKVEPHKYYTSSSPSDSCNSSEDASSEDGNTNSPTASSSSSSSSSNGMSDAKPAFTYSALIVMAIRRSPEKRLTLSGICKWIADNFPYYQNHKSVWQNSIRHNLSLNPCFVRVPRALDDPGRGHYWALDPYAEDLTIGETTGRLRRSNNSLLGRSKATAHGKSHGYAHPYQQLTGNPAAAAVLYAQLFKPHAAYFPIVPEPAQPQHPIMMQSGQHAIGAGMGVGMGMGMGMGTLAMTTAAAQRYQQQHQTQHQGTLSAPYHQTHTEAQSQSQSQTQQHQQQQQQQQQRYSNNNYYQRHQQHQQQQHQQQQFQHQHHHYQQQQQQQQQHNYYLQQQQEQYASAYNSKWLRQPIESLWR</sequence>
<dbReference type="Pfam" id="PF00250">
    <property type="entry name" value="Forkhead"/>
    <property type="match status" value="1"/>
</dbReference>
<dbReference type="PANTHER" id="PTHR46617">
    <property type="entry name" value="FORKHEAD BOX PROTEIN G1"/>
    <property type="match status" value="1"/>
</dbReference>
<keyword evidence="3" id="KW-0539">Nucleus</keyword>
<evidence type="ECO:0000256" key="2">
    <source>
        <dbReference type="ARBA" id="ARBA00023125"/>
    </source>
</evidence>
<feature type="domain" description="Fork-head" evidence="5">
    <location>
        <begin position="91"/>
        <end position="185"/>
    </location>
</feature>
<dbReference type="GO" id="GO:0003700">
    <property type="term" value="F:DNA-binding transcription factor activity"/>
    <property type="evidence" value="ECO:0007669"/>
    <property type="project" value="InterPro"/>
</dbReference>
<evidence type="ECO:0000313" key="7">
    <source>
        <dbReference type="Proteomes" id="UP000295192"/>
    </source>
</evidence>
<dbReference type="PANTHER" id="PTHR46617:SF3">
    <property type="entry name" value="FORKHEAD BOX PROTEIN G1"/>
    <property type="match status" value="1"/>
</dbReference>
<accession>A0A484AT82</accession>
<feature type="compositionally biased region" description="Low complexity" evidence="4">
    <location>
        <begin position="358"/>
        <end position="368"/>
    </location>
</feature>
<dbReference type="EMBL" id="LSRL02000898">
    <property type="protein sequence ID" value="TDG39646.1"/>
    <property type="molecule type" value="Genomic_DNA"/>
</dbReference>
<dbReference type="PROSITE" id="PS00658">
    <property type="entry name" value="FORK_HEAD_2"/>
    <property type="match status" value="1"/>
</dbReference>
<organism evidence="6 7">
    <name type="scientific">Drosophila navojoa</name>
    <name type="common">Fruit fly</name>
    <dbReference type="NCBI Taxonomy" id="7232"/>
    <lineage>
        <taxon>Eukaryota</taxon>
        <taxon>Metazoa</taxon>
        <taxon>Ecdysozoa</taxon>
        <taxon>Arthropoda</taxon>
        <taxon>Hexapoda</taxon>
        <taxon>Insecta</taxon>
        <taxon>Pterygota</taxon>
        <taxon>Neoptera</taxon>
        <taxon>Endopterygota</taxon>
        <taxon>Diptera</taxon>
        <taxon>Brachycera</taxon>
        <taxon>Muscomorpha</taxon>
        <taxon>Ephydroidea</taxon>
        <taxon>Drosophilidae</taxon>
        <taxon>Drosophila</taxon>
    </lineage>
</organism>
<comment type="caution">
    <text evidence="6">The sequence shown here is derived from an EMBL/GenBank/DDBJ whole genome shotgun (WGS) entry which is preliminary data.</text>
</comment>
<gene>
    <name evidence="6" type="ORF">AWZ03_013931</name>
</gene>
<dbReference type="STRING" id="7232.A0A484AT82"/>
<feature type="compositionally biased region" description="Low complexity" evidence="4">
    <location>
        <begin position="307"/>
        <end position="351"/>
    </location>
</feature>
<dbReference type="GO" id="GO:0005634">
    <property type="term" value="C:nucleus"/>
    <property type="evidence" value="ECO:0007669"/>
    <property type="project" value="UniProtKB-SubCell"/>
</dbReference>
<feature type="DNA-binding region" description="Fork-head" evidence="3">
    <location>
        <begin position="91"/>
        <end position="185"/>
    </location>
</feature>
<dbReference type="GO" id="GO:0006357">
    <property type="term" value="P:regulation of transcription by RNA polymerase II"/>
    <property type="evidence" value="ECO:0007669"/>
    <property type="project" value="TreeGrafter"/>
</dbReference>
<dbReference type="PROSITE" id="PS50039">
    <property type="entry name" value="FORK_HEAD_3"/>
    <property type="match status" value="1"/>
</dbReference>
<evidence type="ECO:0000259" key="5">
    <source>
        <dbReference type="PROSITE" id="PS50039"/>
    </source>
</evidence>
<evidence type="ECO:0000256" key="3">
    <source>
        <dbReference type="PROSITE-ProRule" id="PRU00089"/>
    </source>
</evidence>
<dbReference type="InterPro" id="IPR001766">
    <property type="entry name" value="Fork_head_dom"/>
</dbReference>
<dbReference type="InterPro" id="IPR030456">
    <property type="entry name" value="TF_fork_head_CS_2"/>
</dbReference>
<dbReference type="OrthoDB" id="6230630at2759"/>
<dbReference type="InterPro" id="IPR036388">
    <property type="entry name" value="WH-like_DNA-bd_sf"/>
</dbReference>
<dbReference type="FunFam" id="1.10.10.10:FF:000135">
    <property type="entry name" value="forkhead box protein G1"/>
    <property type="match status" value="1"/>
</dbReference>
<comment type="subcellular location">
    <subcellularLocation>
        <location evidence="3">Nucleus</location>
    </subcellularLocation>
</comment>
<evidence type="ECO:0000256" key="1">
    <source>
        <dbReference type="ARBA" id="ARBA00022473"/>
    </source>
</evidence>
<keyword evidence="7" id="KW-1185">Reference proteome</keyword>
<dbReference type="SMART" id="SM00339">
    <property type="entry name" value="FH"/>
    <property type="match status" value="1"/>
</dbReference>
<dbReference type="AlphaFoldDB" id="A0A484AT82"/>
<feature type="compositionally biased region" description="Low complexity" evidence="4">
    <location>
        <begin position="50"/>
        <end position="62"/>
    </location>
</feature>
<dbReference type="OMA" id="NHKSVWQ"/>
<dbReference type="PRINTS" id="PR00053">
    <property type="entry name" value="FORKHEAD"/>
</dbReference>
<dbReference type="Gene3D" id="1.10.10.10">
    <property type="entry name" value="Winged helix-like DNA-binding domain superfamily/Winged helix DNA-binding domain"/>
    <property type="match status" value="1"/>
</dbReference>
<name>A0A484AT82_DRONA</name>
<evidence type="ECO:0000256" key="4">
    <source>
        <dbReference type="SAM" id="MobiDB-lite"/>
    </source>
</evidence>
<dbReference type="InterPro" id="IPR047208">
    <property type="entry name" value="FOXG1"/>
</dbReference>
<proteinExistence type="predicted"/>
<dbReference type="GO" id="GO:1990837">
    <property type="term" value="F:sequence-specific double-stranded DNA binding"/>
    <property type="evidence" value="ECO:0007669"/>
    <property type="project" value="TreeGrafter"/>
</dbReference>
<feature type="region of interest" description="Disordered" evidence="4">
    <location>
        <begin position="301"/>
        <end position="368"/>
    </location>
</feature>
<protein>
    <recommendedName>
        <fullName evidence="5">Fork-head domain-containing protein</fullName>
    </recommendedName>
</protein>
<dbReference type="SUPFAM" id="SSF46785">
    <property type="entry name" value="Winged helix' DNA-binding domain"/>
    <property type="match status" value="1"/>
</dbReference>
<dbReference type="Proteomes" id="UP000295192">
    <property type="component" value="Unassembled WGS sequence"/>
</dbReference>
<evidence type="ECO:0000313" key="6">
    <source>
        <dbReference type="EMBL" id="TDG39646.1"/>
    </source>
</evidence>
<keyword evidence="1" id="KW-0217">Developmental protein</keyword>
<dbReference type="InterPro" id="IPR036390">
    <property type="entry name" value="WH_DNA-bd_sf"/>
</dbReference>
<feature type="region of interest" description="Disordered" evidence="4">
    <location>
        <begin position="21"/>
        <end position="88"/>
    </location>
</feature>